<dbReference type="PANTHER" id="PTHR48022:SF10">
    <property type="entry name" value="MAJOR FACILITATOR SUPERFAMILY (MFS) PROFILE DOMAIN-CONTAINING PROTEIN"/>
    <property type="match status" value="1"/>
</dbReference>
<gene>
    <name evidence="6" type="ORF">GCG54_00015562</name>
</gene>
<accession>A0A8H4CQH7</accession>
<keyword evidence="4 5" id="KW-0472">Membrane</keyword>
<keyword evidence="7" id="KW-1185">Reference proteome</keyword>
<dbReference type="RefSeq" id="XP_045267131.1">
    <property type="nucleotide sequence ID" value="XM_045415344.1"/>
</dbReference>
<evidence type="ECO:0000256" key="1">
    <source>
        <dbReference type="ARBA" id="ARBA00004141"/>
    </source>
</evidence>
<evidence type="ECO:0000256" key="3">
    <source>
        <dbReference type="ARBA" id="ARBA00022989"/>
    </source>
</evidence>
<dbReference type="Pfam" id="PF00083">
    <property type="entry name" value="Sugar_tr"/>
    <property type="match status" value="1"/>
</dbReference>
<dbReference type="InterPro" id="IPR050360">
    <property type="entry name" value="MFS_Sugar_Transporters"/>
</dbReference>
<feature type="transmembrane region" description="Helical" evidence="5">
    <location>
        <begin position="21"/>
        <end position="39"/>
    </location>
</feature>
<protein>
    <recommendedName>
        <fullName evidence="8">Major facilitator superfamily (MFS) profile domain-containing protein</fullName>
    </recommendedName>
</protein>
<dbReference type="EMBL" id="WVTB01000026">
    <property type="protein sequence ID" value="KAF3807972.1"/>
    <property type="molecule type" value="Genomic_DNA"/>
</dbReference>
<reference evidence="6" key="1">
    <citation type="journal article" date="2020" name="Phytopathology">
        <title>Genome sequence and comparative analysis of Colletotrichum gloeosporioides isolated from Liriodendron leaves.</title>
        <authorList>
            <person name="Fu F.F."/>
            <person name="Hao Z."/>
            <person name="Wang P."/>
            <person name="Lu Y."/>
            <person name="Xue L.J."/>
            <person name="Wei G."/>
            <person name="Tian Y."/>
            <person name="Baishi H."/>
            <person name="Xu H."/>
            <person name="Shi J."/>
            <person name="Cheng T."/>
            <person name="Wang G."/>
            <person name="Yi Y."/>
            <person name="Chen J."/>
        </authorList>
    </citation>
    <scope>NUCLEOTIDE SEQUENCE</scope>
    <source>
        <strain evidence="6">Lc1</strain>
    </source>
</reference>
<evidence type="ECO:0000313" key="7">
    <source>
        <dbReference type="Proteomes" id="UP000613401"/>
    </source>
</evidence>
<dbReference type="Gene3D" id="1.20.1250.20">
    <property type="entry name" value="MFS general substrate transporter like domains"/>
    <property type="match status" value="1"/>
</dbReference>
<evidence type="ECO:0000256" key="5">
    <source>
        <dbReference type="SAM" id="Phobius"/>
    </source>
</evidence>
<evidence type="ECO:0000256" key="2">
    <source>
        <dbReference type="ARBA" id="ARBA00022692"/>
    </source>
</evidence>
<dbReference type="GeneID" id="69022665"/>
<reference evidence="6" key="2">
    <citation type="submission" date="2020-03" db="EMBL/GenBank/DDBJ databases">
        <authorList>
            <person name="Fu F.-F."/>
            <person name="Chen J."/>
        </authorList>
    </citation>
    <scope>NUCLEOTIDE SEQUENCE</scope>
    <source>
        <strain evidence="6">Lc1</strain>
    </source>
</reference>
<evidence type="ECO:0000313" key="6">
    <source>
        <dbReference type="EMBL" id="KAF3807972.1"/>
    </source>
</evidence>
<dbReference type="InterPro" id="IPR036259">
    <property type="entry name" value="MFS_trans_sf"/>
</dbReference>
<dbReference type="Proteomes" id="UP000613401">
    <property type="component" value="Unassembled WGS sequence"/>
</dbReference>
<evidence type="ECO:0008006" key="8">
    <source>
        <dbReference type="Google" id="ProtNLM"/>
    </source>
</evidence>
<name>A0A8H4CQH7_COLGL</name>
<proteinExistence type="predicted"/>
<feature type="transmembrane region" description="Helical" evidence="5">
    <location>
        <begin position="118"/>
        <end position="138"/>
    </location>
</feature>
<organism evidence="6 7">
    <name type="scientific">Colletotrichum gloeosporioides</name>
    <name type="common">Anthracnose fungus</name>
    <name type="synonym">Glomerella cingulata</name>
    <dbReference type="NCBI Taxonomy" id="474922"/>
    <lineage>
        <taxon>Eukaryota</taxon>
        <taxon>Fungi</taxon>
        <taxon>Dikarya</taxon>
        <taxon>Ascomycota</taxon>
        <taxon>Pezizomycotina</taxon>
        <taxon>Sordariomycetes</taxon>
        <taxon>Hypocreomycetidae</taxon>
        <taxon>Glomerellales</taxon>
        <taxon>Glomerellaceae</taxon>
        <taxon>Colletotrichum</taxon>
        <taxon>Colletotrichum gloeosporioides species complex</taxon>
    </lineage>
</organism>
<comment type="caution">
    <text evidence="6">The sequence shown here is derived from an EMBL/GenBank/DDBJ whole genome shotgun (WGS) entry which is preliminary data.</text>
</comment>
<sequence>MSCICRGTSMLSTNNAWRIPLGLFFIVPSIVMAVIWFIPELRSGVLTASEIDDEFSALQAAIALDPGQSSYWEIFQGVNRTRTAIIVVMNFFQQASGQSFVSSYGAVFVRSIGSVNPFNMTVINASVNLFMCGVSLVLNDRIGRR</sequence>
<comment type="subcellular location">
    <subcellularLocation>
        <location evidence="1">Membrane</location>
        <topology evidence="1">Multi-pass membrane protein</topology>
    </subcellularLocation>
</comment>
<evidence type="ECO:0000256" key="4">
    <source>
        <dbReference type="ARBA" id="ARBA00023136"/>
    </source>
</evidence>
<dbReference type="GO" id="GO:0016020">
    <property type="term" value="C:membrane"/>
    <property type="evidence" value="ECO:0007669"/>
    <property type="project" value="UniProtKB-SubCell"/>
</dbReference>
<dbReference type="SUPFAM" id="SSF103473">
    <property type="entry name" value="MFS general substrate transporter"/>
    <property type="match status" value="1"/>
</dbReference>
<dbReference type="GO" id="GO:0005351">
    <property type="term" value="F:carbohydrate:proton symporter activity"/>
    <property type="evidence" value="ECO:0007669"/>
    <property type="project" value="TreeGrafter"/>
</dbReference>
<dbReference type="PANTHER" id="PTHR48022">
    <property type="entry name" value="PLASTIDIC GLUCOSE TRANSPORTER 4"/>
    <property type="match status" value="1"/>
</dbReference>
<keyword evidence="3 5" id="KW-1133">Transmembrane helix</keyword>
<dbReference type="InterPro" id="IPR005828">
    <property type="entry name" value="MFS_sugar_transport-like"/>
</dbReference>
<keyword evidence="2 5" id="KW-0812">Transmembrane</keyword>
<dbReference type="AlphaFoldDB" id="A0A8H4CQH7"/>